<dbReference type="InterPro" id="IPR036249">
    <property type="entry name" value="Thioredoxin-like_sf"/>
</dbReference>
<dbReference type="PANTHER" id="PTHR45672">
    <property type="entry name" value="PROTEIN DISULFIDE-ISOMERASE C17H9.14C-RELATED"/>
    <property type="match status" value="1"/>
</dbReference>
<dbReference type="InterPro" id="IPR051063">
    <property type="entry name" value="PDI"/>
</dbReference>
<evidence type="ECO:0000256" key="1">
    <source>
        <dbReference type="ARBA" id="ARBA00006347"/>
    </source>
</evidence>
<evidence type="ECO:0000259" key="3">
    <source>
        <dbReference type="PROSITE" id="PS51352"/>
    </source>
</evidence>
<evidence type="ECO:0000256" key="2">
    <source>
        <dbReference type="SAM" id="Coils"/>
    </source>
</evidence>
<proteinExistence type="inferred from homology"/>
<dbReference type="GO" id="GO:0003756">
    <property type="term" value="F:protein disulfide isomerase activity"/>
    <property type="evidence" value="ECO:0007669"/>
    <property type="project" value="TreeGrafter"/>
</dbReference>
<dbReference type="PROSITE" id="PS51352">
    <property type="entry name" value="THIOREDOXIN_2"/>
    <property type="match status" value="1"/>
</dbReference>
<dbReference type="EMBL" id="UINC01009986">
    <property type="protein sequence ID" value="SVA44600.1"/>
    <property type="molecule type" value="Genomic_DNA"/>
</dbReference>
<reference evidence="4" key="1">
    <citation type="submission" date="2018-05" db="EMBL/GenBank/DDBJ databases">
        <authorList>
            <person name="Lanie J.A."/>
            <person name="Ng W.-L."/>
            <person name="Kazmierczak K.M."/>
            <person name="Andrzejewski T.M."/>
            <person name="Davidsen T.M."/>
            <person name="Wayne K.J."/>
            <person name="Tettelin H."/>
            <person name="Glass J.I."/>
            <person name="Rusch D."/>
            <person name="Podicherti R."/>
            <person name="Tsui H.-C.T."/>
            <person name="Winkler M.E."/>
        </authorList>
    </citation>
    <scope>NUCLEOTIDE SEQUENCE</scope>
</reference>
<dbReference type="GO" id="GO:0005783">
    <property type="term" value="C:endoplasmic reticulum"/>
    <property type="evidence" value="ECO:0007669"/>
    <property type="project" value="TreeGrafter"/>
</dbReference>
<accession>A0A381VWC4</accession>
<sequence>MDEYTNTKVKELSPKKYKIDNKVIIKNNKKPGLVVFYNHWCGYCKMVKPEFIKLTKNKKYNFYAVHGENPLNKDIFQYFLIQGVPQIRYVHKNGKIGDIFNGERNAQGMLQALKQKEQKGGNCMKHQINNLYREYDELDTKYEDEEDEERKDELADERDEKYEEMSQLIKKYLKSGKKYKDLEVSSNWKEKDFKGGKKKRKQELKKLTKPVLLKKIRKYEKKENKKAKINMNHKKEVMIKYIDKNIKH</sequence>
<dbReference type="InterPro" id="IPR013766">
    <property type="entry name" value="Thioredoxin_domain"/>
</dbReference>
<dbReference type="Pfam" id="PF00085">
    <property type="entry name" value="Thioredoxin"/>
    <property type="match status" value="1"/>
</dbReference>
<feature type="coiled-coil region" evidence="2">
    <location>
        <begin position="128"/>
        <end position="171"/>
    </location>
</feature>
<evidence type="ECO:0000313" key="4">
    <source>
        <dbReference type="EMBL" id="SVA44600.1"/>
    </source>
</evidence>
<gene>
    <name evidence="4" type="ORF">METZ01_LOCUS97454</name>
</gene>
<organism evidence="4">
    <name type="scientific">marine metagenome</name>
    <dbReference type="NCBI Taxonomy" id="408172"/>
    <lineage>
        <taxon>unclassified sequences</taxon>
        <taxon>metagenomes</taxon>
        <taxon>ecological metagenomes</taxon>
    </lineage>
</organism>
<protein>
    <recommendedName>
        <fullName evidence="3">Thioredoxin domain-containing protein</fullName>
    </recommendedName>
</protein>
<dbReference type="AlphaFoldDB" id="A0A381VWC4"/>
<dbReference type="InterPro" id="IPR017937">
    <property type="entry name" value="Thioredoxin_CS"/>
</dbReference>
<dbReference type="Gene3D" id="3.40.30.10">
    <property type="entry name" value="Glutaredoxin"/>
    <property type="match status" value="1"/>
</dbReference>
<dbReference type="PROSITE" id="PS00194">
    <property type="entry name" value="THIOREDOXIN_1"/>
    <property type="match status" value="1"/>
</dbReference>
<keyword evidence="2" id="KW-0175">Coiled coil</keyword>
<feature type="domain" description="Thioredoxin" evidence="3">
    <location>
        <begin position="1"/>
        <end position="118"/>
    </location>
</feature>
<name>A0A381VWC4_9ZZZZ</name>
<comment type="similarity">
    <text evidence="1">Belongs to the protein disulfide isomerase family.</text>
</comment>
<dbReference type="GO" id="GO:0006457">
    <property type="term" value="P:protein folding"/>
    <property type="evidence" value="ECO:0007669"/>
    <property type="project" value="TreeGrafter"/>
</dbReference>
<dbReference type="SUPFAM" id="SSF52833">
    <property type="entry name" value="Thioredoxin-like"/>
    <property type="match status" value="1"/>
</dbReference>